<dbReference type="PANTHER" id="PTHR22726:SF1">
    <property type="entry name" value="METALLOENDOPEPTIDASE OMA1, MITOCHONDRIAL"/>
    <property type="match status" value="1"/>
</dbReference>
<keyword evidence="3 6" id="KW-0378">Hydrolase</keyword>
<proteinExistence type="inferred from homology"/>
<dbReference type="GO" id="GO:0046872">
    <property type="term" value="F:metal ion binding"/>
    <property type="evidence" value="ECO:0007669"/>
    <property type="project" value="UniProtKB-KW"/>
</dbReference>
<dbReference type="CDD" id="cd07332">
    <property type="entry name" value="M48C_Oma1_like"/>
    <property type="match status" value="1"/>
</dbReference>
<organism evidence="9 10">
    <name type="scientific">Noviherbaspirillum saxi</name>
    <dbReference type="NCBI Taxonomy" id="2320863"/>
    <lineage>
        <taxon>Bacteria</taxon>
        <taxon>Pseudomonadati</taxon>
        <taxon>Pseudomonadota</taxon>
        <taxon>Betaproteobacteria</taxon>
        <taxon>Burkholderiales</taxon>
        <taxon>Oxalobacteraceae</taxon>
        <taxon>Noviherbaspirillum</taxon>
    </lineage>
</organism>
<dbReference type="GO" id="GO:0051603">
    <property type="term" value="P:proteolysis involved in protein catabolic process"/>
    <property type="evidence" value="ECO:0007669"/>
    <property type="project" value="TreeGrafter"/>
</dbReference>
<keyword evidence="4 6" id="KW-0862">Zinc</keyword>
<keyword evidence="2" id="KW-0479">Metal-binding</keyword>
<comment type="caution">
    <text evidence="9">The sequence shown here is derived from an EMBL/GenBank/DDBJ whole genome shotgun (WGS) entry which is preliminary data.</text>
</comment>
<dbReference type="Gene3D" id="3.30.2010.10">
    <property type="entry name" value="Metalloproteases ('zincins'), catalytic domain"/>
    <property type="match status" value="1"/>
</dbReference>
<keyword evidence="7" id="KW-0472">Membrane</keyword>
<name>A0A3A3FNT0_9BURK</name>
<gene>
    <name evidence="9" type="ORF">D3871_22695</name>
</gene>
<reference evidence="10" key="1">
    <citation type="submission" date="2018-09" db="EMBL/GenBank/DDBJ databases">
        <authorList>
            <person name="Zhu H."/>
        </authorList>
    </citation>
    <scope>NUCLEOTIDE SEQUENCE [LARGE SCALE GENOMIC DNA]</scope>
    <source>
        <strain evidence="10">K1R23-30</strain>
    </source>
</reference>
<feature type="transmembrane region" description="Helical" evidence="7">
    <location>
        <begin position="111"/>
        <end position="134"/>
    </location>
</feature>
<keyword evidence="5 6" id="KW-0482">Metalloprotease</keyword>
<protein>
    <recommendedName>
        <fullName evidence="8">Peptidase M48 domain-containing protein</fullName>
    </recommendedName>
</protein>
<evidence type="ECO:0000256" key="1">
    <source>
        <dbReference type="ARBA" id="ARBA00022670"/>
    </source>
</evidence>
<dbReference type="GO" id="GO:0016020">
    <property type="term" value="C:membrane"/>
    <property type="evidence" value="ECO:0007669"/>
    <property type="project" value="TreeGrafter"/>
</dbReference>
<keyword evidence="7" id="KW-0812">Transmembrane</keyword>
<evidence type="ECO:0000313" key="9">
    <source>
        <dbReference type="EMBL" id="RJF96145.1"/>
    </source>
</evidence>
<evidence type="ECO:0000256" key="6">
    <source>
        <dbReference type="RuleBase" id="RU003983"/>
    </source>
</evidence>
<keyword evidence="10" id="KW-1185">Reference proteome</keyword>
<dbReference type="AlphaFoldDB" id="A0A3A3FNT0"/>
<dbReference type="PANTHER" id="PTHR22726">
    <property type="entry name" value="METALLOENDOPEPTIDASE OMA1"/>
    <property type="match status" value="1"/>
</dbReference>
<accession>A0A3A3FNT0</accession>
<dbReference type="InterPro" id="IPR001915">
    <property type="entry name" value="Peptidase_M48"/>
</dbReference>
<comment type="similarity">
    <text evidence="6">Belongs to the peptidase M48 family.</text>
</comment>
<evidence type="ECO:0000256" key="7">
    <source>
        <dbReference type="SAM" id="Phobius"/>
    </source>
</evidence>
<dbReference type="InterPro" id="IPR051156">
    <property type="entry name" value="Mito/Outer_Membr_Metalloprot"/>
</dbReference>
<evidence type="ECO:0000256" key="3">
    <source>
        <dbReference type="ARBA" id="ARBA00022801"/>
    </source>
</evidence>
<comment type="cofactor">
    <cofactor evidence="6">
        <name>Zn(2+)</name>
        <dbReference type="ChEBI" id="CHEBI:29105"/>
    </cofactor>
    <text evidence="6">Binds 1 zinc ion per subunit.</text>
</comment>
<dbReference type="RefSeq" id="WP_119771292.1">
    <property type="nucleotide sequence ID" value="NZ_QYUO01000002.1"/>
</dbReference>
<dbReference type="GO" id="GO:0004222">
    <property type="term" value="F:metalloendopeptidase activity"/>
    <property type="evidence" value="ECO:0007669"/>
    <property type="project" value="InterPro"/>
</dbReference>
<evidence type="ECO:0000256" key="2">
    <source>
        <dbReference type="ARBA" id="ARBA00022723"/>
    </source>
</evidence>
<evidence type="ECO:0000313" key="10">
    <source>
        <dbReference type="Proteomes" id="UP000265955"/>
    </source>
</evidence>
<dbReference type="Pfam" id="PF01435">
    <property type="entry name" value="Peptidase_M48"/>
    <property type="match status" value="1"/>
</dbReference>
<feature type="domain" description="Peptidase M48" evidence="8">
    <location>
        <begin position="194"/>
        <end position="344"/>
    </location>
</feature>
<sequence>MEAAAHHFHGRLFSAGAHGAGVAVTGRWSGETLVLDVRGSWSHISAKALRVEAAGFNLAQLRLSWNDAEGESACFIEQPADKEYFLSHAPASIGTSLRAARKSQRHLSSRFGLAVFFYGMVVLLPILILVAFLLNTDRLAGWVADKVPVRYEEKIGSMVLAQTRMRSTLVESGAAYDAVKTIGTKLTAGSRYSYRWFLAKENEVNAFAAPGGVVVVYAGLIRQAASAEELAGVIAHEVAHVEQRHGLTSLVKNTGFMALLSLAMGDLSGSTLAAGIAKLTELKFSRNAEIDADNEGLKRMLIAGINPAHMANFFVRLAQDEKKAVPALLATHPASAERVATLRTQIAALPARDYIPLSIDWKAVQDSLKAR</sequence>
<dbReference type="EMBL" id="QYUO01000002">
    <property type="protein sequence ID" value="RJF96145.1"/>
    <property type="molecule type" value="Genomic_DNA"/>
</dbReference>
<dbReference type="Proteomes" id="UP000265955">
    <property type="component" value="Unassembled WGS sequence"/>
</dbReference>
<evidence type="ECO:0000256" key="5">
    <source>
        <dbReference type="ARBA" id="ARBA00023049"/>
    </source>
</evidence>
<evidence type="ECO:0000259" key="8">
    <source>
        <dbReference type="Pfam" id="PF01435"/>
    </source>
</evidence>
<evidence type="ECO:0000256" key="4">
    <source>
        <dbReference type="ARBA" id="ARBA00022833"/>
    </source>
</evidence>
<keyword evidence="7" id="KW-1133">Transmembrane helix</keyword>
<keyword evidence="1 6" id="KW-0645">Protease</keyword>